<feature type="domain" description="Glycosyltransferase 2-like" evidence="1">
    <location>
        <begin position="4"/>
        <end position="48"/>
    </location>
</feature>
<dbReference type="Gene3D" id="3.90.550.10">
    <property type="entry name" value="Spore Coat Polysaccharide Biosynthesis Protein SpsA, Chain A"/>
    <property type="match status" value="1"/>
</dbReference>
<evidence type="ECO:0000313" key="3">
    <source>
        <dbReference type="Proteomes" id="UP000325598"/>
    </source>
</evidence>
<name>A0A5J4LNV8_9ACTN</name>
<evidence type="ECO:0000313" key="2">
    <source>
        <dbReference type="EMBL" id="GES33236.1"/>
    </source>
</evidence>
<comment type="caution">
    <text evidence="2">The sequence shown here is derived from an EMBL/GenBank/DDBJ whole genome shotgun (WGS) entry which is preliminary data.</text>
</comment>
<proteinExistence type="predicted"/>
<dbReference type="Pfam" id="PF00535">
    <property type="entry name" value="Glycos_transf_2"/>
    <property type="match status" value="1"/>
</dbReference>
<accession>A0A5J4LNV8</accession>
<dbReference type="EMBL" id="BLAG01000018">
    <property type="protein sequence ID" value="GES33236.1"/>
    <property type="molecule type" value="Genomic_DNA"/>
</dbReference>
<organism evidence="2 3">
    <name type="scientific">Streptomyces angustmyceticus</name>
    <dbReference type="NCBI Taxonomy" id="285578"/>
    <lineage>
        <taxon>Bacteria</taxon>
        <taxon>Bacillati</taxon>
        <taxon>Actinomycetota</taxon>
        <taxon>Actinomycetes</taxon>
        <taxon>Kitasatosporales</taxon>
        <taxon>Streptomycetaceae</taxon>
        <taxon>Streptomyces</taxon>
    </lineage>
</organism>
<evidence type="ECO:0000259" key="1">
    <source>
        <dbReference type="Pfam" id="PF00535"/>
    </source>
</evidence>
<keyword evidence="3" id="KW-1185">Reference proteome</keyword>
<dbReference type="AlphaFoldDB" id="A0A5J4LNV8"/>
<sequence>MITVRHEENRGIGAARNTGVDRASGDCLLFLDSDDTLTAGALRDRAGRLAVSDDPDLLLFDHVRTYWWHVVRPSAAREPPTGAGAEVCRPAERTEFLQMFAVVWNRAFRSDFFVDHGFRPEEAARRVAGAVLARTGDGAASRSGVERTG</sequence>
<dbReference type="InterPro" id="IPR001173">
    <property type="entry name" value="Glyco_trans_2-like"/>
</dbReference>
<gene>
    <name evidence="2" type="ORF">San01_57240</name>
</gene>
<reference evidence="2 3" key="1">
    <citation type="submission" date="2019-10" db="EMBL/GenBank/DDBJ databases">
        <title>Whole genome shotgun sequence of Streptomyces angustmyceticus NBRC 3934.</title>
        <authorList>
            <person name="Hosoyama A."/>
            <person name="Ichikawa N."/>
            <person name="Kimura A."/>
            <person name="Kitahashi Y."/>
            <person name="Komaki H."/>
            <person name="Uohara A."/>
        </authorList>
    </citation>
    <scope>NUCLEOTIDE SEQUENCE [LARGE SCALE GENOMIC DNA]</scope>
    <source>
        <strain evidence="2 3">NBRC 3934</strain>
    </source>
</reference>
<dbReference type="SUPFAM" id="SSF53448">
    <property type="entry name" value="Nucleotide-diphospho-sugar transferases"/>
    <property type="match status" value="1"/>
</dbReference>
<dbReference type="CDD" id="cd00761">
    <property type="entry name" value="Glyco_tranf_GTA_type"/>
    <property type="match status" value="1"/>
</dbReference>
<dbReference type="Proteomes" id="UP000325598">
    <property type="component" value="Unassembled WGS sequence"/>
</dbReference>
<dbReference type="InterPro" id="IPR029044">
    <property type="entry name" value="Nucleotide-diphossugar_trans"/>
</dbReference>
<protein>
    <recommendedName>
        <fullName evidence="1">Glycosyltransferase 2-like domain-containing protein</fullName>
    </recommendedName>
</protein>